<keyword evidence="2" id="KW-0540">Nuclease</keyword>
<dbReference type="SUPFAM" id="SSF52980">
    <property type="entry name" value="Restriction endonuclease-like"/>
    <property type="match status" value="1"/>
</dbReference>
<evidence type="ECO:0000313" key="3">
    <source>
        <dbReference type="Proteomes" id="UP000657006"/>
    </source>
</evidence>
<keyword evidence="3" id="KW-1185">Reference proteome</keyword>
<dbReference type="GO" id="GO:0004519">
    <property type="term" value="F:endonuclease activity"/>
    <property type="evidence" value="ECO:0007669"/>
    <property type="project" value="UniProtKB-KW"/>
</dbReference>
<dbReference type="InterPro" id="IPR012296">
    <property type="entry name" value="Nuclease_put_TT1808"/>
</dbReference>
<dbReference type="InterPro" id="IPR008538">
    <property type="entry name" value="Uma2"/>
</dbReference>
<dbReference type="EMBL" id="JACRSQ010000005">
    <property type="protein sequence ID" value="MBC8542940.1"/>
    <property type="molecule type" value="Genomic_DNA"/>
</dbReference>
<evidence type="ECO:0000259" key="1">
    <source>
        <dbReference type="Pfam" id="PF05685"/>
    </source>
</evidence>
<organism evidence="2 3">
    <name type="scientific">Bianquea renquensis</name>
    <dbReference type="NCBI Taxonomy" id="2763661"/>
    <lineage>
        <taxon>Bacteria</taxon>
        <taxon>Bacillati</taxon>
        <taxon>Bacillota</taxon>
        <taxon>Clostridia</taxon>
        <taxon>Eubacteriales</taxon>
        <taxon>Bianqueaceae</taxon>
        <taxon>Bianquea</taxon>
    </lineage>
</organism>
<dbReference type="Proteomes" id="UP000657006">
    <property type="component" value="Unassembled WGS sequence"/>
</dbReference>
<comment type="caution">
    <text evidence="2">The sequence shown here is derived from an EMBL/GenBank/DDBJ whole genome shotgun (WGS) entry which is preliminary data.</text>
</comment>
<gene>
    <name evidence="2" type="ORF">H8730_05210</name>
</gene>
<dbReference type="AlphaFoldDB" id="A0A926DTD5"/>
<dbReference type="PANTHER" id="PTHR36558">
    <property type="entry name" value="GLR1098 PROTEIN"/>
    <property type="match status" value="1"/>
</dbReference>
<name>A0A926DTD5_9FIRM</name>
<keyword evidence="2" id="KW-0378">Hydrolase</keyword>
<feature type="domain" description="Putative restriction endonuclease" evidence="1">
    <location>
        <begin position="13"/>
        <end position="177"/>
    </location>
</feature>
<evidence type="ECO:0000313" key="2">
    <source>
        <dbReference type="EMBL" id="MBC8542940.1"/>
    </source>
</evidence>
<sequence length="184" mass="20906">MPLHESKKAILADWEALGEDVRAELIDGEIYNLAGPSANHQRISTFLTRKIGNYLEGKACEVFTAPFDVYLQHEDEDTPNIVQPDLMVICDRDKITKKGCIGAPTWIIEIVSPSTSRRDYLTKLNLYAEYGVKEYWIVNPDREAITVYHLADQDISPEAYTFRDTIKVHTLADLSIDFTQLDLA</sequence>
<dbReference type="InterPro" id="IPR011335">
    <property type="entry name" value="Restrct_endonuc-II-like"/>
</dbReference>
<protein>
    <submittedName>
        <fullName evidence="2">Uma2 family endonuclease</fullName>
    </submittedName>
</protein>
<proteinExistence type="predicted"/>
<dbReference type="CDD" id="cd06260">
    <property type="entry name" value="DUF820-like"/>
    <property type="match status" value="1"/>
</dbReference>
<dbReference type="RefSeq" id="WP_249289524.1">
    <property type="nucleotide sequence ID" value="NZ_JACRSQ010000005.1"/>
</dbReference>
<dbReference type="Gene3D" id="3.90.1570.10">
    <property type="entry name" value="tt1808, chain A"/>
    <property type="match status" value="1"/>
</dbReference>
<reference evidence="2" key="1">
    <citation type="submission" date="2020-08" db="EMBL/GenBank/DDBJ databases">
        <title>Genome public.</title>
        <authorList>
            <person name="Liu C."/>
            <person name="Sun Q."/>
        </authorList>
    </citation>
    <scope>NUCLEOTIDE SEQUENCE</scope>
    <source>
        <strain evidence="2">NSJ-32</strain>
    </source>
</reference>
<accession>A0A926DTD5</accession>
<dbReference type="PANTHER" id="PTHR36558:SF1">
    <property type="entry name" value="RESTRICTION ENDONUCLEASE DOMAIN-CONTAINING PROTEIN-RELATED"/>
    <property type="match status" value="1"/>
</dbReference>
<dbReference type="Pfam" id="PF05685">
    <property type="entry name" value="Uma2"/>
    <property type="match status" value="1"/>
</dbReference>
<keyword evidence="2" id="KW-0255">Endonuclease</keyword>